<dbReference type="Proteomes" id="UP001229421">
    <property type="component" value="Unassembled WGS sequence"/>
</dbReference>
<protein>
    <submittedName>
        <fullName evidence="2">Uncharacterized protein</fullName>
    </submittedName>
</protein>
<keyword evidence="1" id="KW-0812">Transmembrane</keyword>
<accession>A0AAD8JSV0</accession>
<gene>
    <name evidence="2" type="ORF">QVD17_41273</name>
</gene>
<reference evidence="2" key="1">
    <citation type="journal article" date="2023" name="bioRxiv">
        <title>Improved chromosome-level genome assembly for marigold (Tagetes erecta).</title>
        <authorList>
            <person name="Jiang F."/>
            <person name="Yuan L."/>
            <person name="Wang S."/>
            <person name="Wang H."/>
            <person name="Xu D."/>
            <person name="Wang A."/>
            <person name="Fan W."/>
        </authorList>
    </citation>
    <scope>NUCLEOTIDE SEQUENCE</scope>
    <source>
        <strain evidence="2">WSJ</strain>
        <tissue evidence="2">Leaf</tissue>
    </source>
</reference>
<dbReference type="EMBL" id="JAUHHV010000011">
    <property type="protein sequence ID" value="KAK1409026.1"/>
    <property type="molecule type" value="Genomic_DNA"/>
</dbReference>
<keyword evidence="3" id="KW-1185">Reference proteome</keyword>
<evidence type="ECO:0000313" key="3">
    <source>
        <dbReference type="Proteomes" id="UP001229421"/>
    </source>
</evidence>
<organism evidence="2 3">
    <name type="scientific">Tagetes erecta</name>
    <name type="common">African marigold</name>
    <dbReference type="NCBI Taxonomy" id="13708"/>
    <lineage>
        <taxon>Eukaryota</taxon>
        <taxon>Viridiplantae</taxon>
        <taxon>Streptophyta</taxon>
        <taxon>Embryophyta</taxon>
        <taxon>Tracheophyta</taxon>
        <taxon>Spermatophyta</taxon>
        <taxon>Magnoliopsida</taxon>
        <taxon>eudicotyledons</taxon>
        <taxon>Gunneridae</taxon>
        <taxon>Pentapetalae</taxon>
        <taxon>asterids</taxon>
        <taxon>campanulids</taxon>
        <taxon>Asterales</taxon>
        <taxon>Asteraceae</taxon>
        <taxon>Asteroideae</taxon>
        <taxon>Heliantheae alliance</taxon>
        <taxon>Tageteae</taxon>
        <taxon>Tagetes</taxon>
    </lineage>
</organism>
<evidence type="ECO:0000313" key="2">
    <source>
        <dbReference type="EMBL" id="KAK1409026.1"/>
    </source>
</evidence>
<evidence type="ECO:0000256" key="1">
    <source>
        <dbReference type="SAM" id="Phobius"/>
    </source>
</evidence>
<comment type="caution">
    <text evidence="2">The sequence shown here is derived from an EMBL/GenBank/DDBJ whole genome shotgun (WGS) entry which is preliminary data.</text>
</comment>
<sequence>MAARLLQRQINLLKQRWSGEVNMLKHRSTSEINWLNRRCCSSSSSPPSDSGTMTGSLEADNLKSMQSDAISVAVSRLFSLKLPEVLSSHVFKAELLAATKLSESEFHKFQVDIKSMEETLFSKLDKQQQLMTCDWLKATAAQDAFSKKVLAKLHSKQAASIIELTNVLHSETAAIKGRLNEDVADRKYRYQCLNTMVEKARIEVVCYLLGALFTVVAMPAVLLHLKT</sequence>
<proteinExistence type="predicted"/>
<keyword evidence="1" id="KW-1133">Transmembrane helix</keyword>
<name>A0AAD8JSV0_TARER</name>
<dbReference type="AlphaFoldDB" id="A0AAD8JSV0"/>
<feature type="transmembrane region" description="Helical" evidence="1">
    <location>
        <begin position="204"/>
        <end position="225"/>
    </location>
</feature>
<keyword evidence="1" id="KW-0472">Membrane</keyword>